<name>A0A438AM60_9RHOB</name>
<keyword evidence="4" id="KW-0676">Redox-active center</keyword>
<keyword evidence="3" id="KW-1015">Disulfide bond</keyword>
<dbReference type="PROSITE" id="PS51352">
    <property type="entry name" value="THIOREDOXIN_2"/>
    <property type="match status" value="1"/>
</dbReference>
<sequence>MIAALPRTLSRPLRPLRGLACAATLALAAAPALADLAQMTDEERANFREEVRAYLMENPEVLMEAISVLDQRQAEAQSAGDADLISDLSDDIYDDGHSWVGGNPDGDVTIVEFLDYRCGYCRRAHPEVDELVEADGNIRLIVKEFPILGEQSLLGSQFAISVLQTEGDAAYKAVNDALMTMRGNITDESLRDLAEEQELDVEAVMAGMESDDVRRIITENHELAQKLRINGTPSFVFGDQMVRGYVPLDAMQDIVEEMREG</sequence>
<evidence type="ECO:0000256" key="1">
    <source>
        <dbReference type="ARBA" id="ARBA00022729"/>
    </source>
</evidence>
<evidence type="ECO:0000313" key="8">
    <source>
        <dbReference type="Proteomes" id="UP000285908"/>
    </source>
</evidence>
<dbReference type="Proteomes" id="UP000285908">
    <property type="component" value="Unassembled WGS sequence"/>
</dbReference>
<dbReference type="InterPro" id="IPR041205">
    <property type="entry name" value="ScsC_N"/>
</dbReference>
<protein>
    <submittedName>
        <fullName evidence="7">DsbA family protein</fullName>
    </submittedName>
</protein>
<evidence type="ECO:0000259" key="6">
    <source>
        <dbReference type="PROSITE" id="PS51352"/>
    </source>
</evidence>
<dbReference type="RefSeq" id="WP_127905280.1">
    <property type="nucleotide sequence ID" value="NZ_RQXX01000001.1"/>
</dbReference>
<evidence type="ECO:0000256" key="3">
    <source>
        <dbReference type="ARBA" id="ARBA00023157"/>
    </source>
</evidence>
<feature type="domain" description="Thioredoxin" evidence="6">
    <location>
        <begin position="73"/>
        <end position="260"/>
    </location>
</feature>
<feature type="signal peptide" evidence="5">
    <location>
        <begin position="1"/>
        <end position="34"/>
    </location>
</feature>
<dbReference type="EMBL" id="RQXX01000001">
    <property type="protein sequence ID" value="RVV99838.1"/>
    <property type="molecule type" value="Genomic_DNA"/>
</dbReference>
<evidence type="ECO:0000256" key="2">
    <source>
        <dbReference type="ARBA" id="ARBA00023002"/>
    </source>
</evidence>
<dbReference type="Pfam" id="PF18312">
    <property type="entry name" value="ScsC_N"/>
    <property type="match status" value="1"/>
</dbReference>
<evidence type="ECO:0000256" key="4">
    <source>
        <dbReference type="ARBA" id="ARBA00023284"/>
    </source>
</evidence>
<dbReference type="Pfam" id="PF01323">
    <property type="entry name" value="DSBA"/>
    <property type="match status" value="1"/>
</dbReference>
<dbReference type="SUPFAM" id="SSF52833">
    <property type="entry name" value="Thioredoxin-like"/>
    <property type="match status" value="1"/>
</dbReference>
<comment type="caution">
    <text evidence="7">The sequence shown here is derived from an EMBL/GenBank/DDBJ whole genome shotgun (WGS) entry which is preliminary data.</text>
</comment>
<dbReference type="InterPro" id="IPR013766">
    <property type="entry name" value="Thioredoxin_domain"/>
</dbReference>
<accession>A0A438AM60</accession>
<dbReference type="InterPro" id="IPR001853">
    <property type="entry name" value="DSBA-like_thioredoxin_dom"/>
</dbReference>
<keyword evidence="8" id="KW-1185">Reference proteome</keyword>
<dbReference type="PANTHER" id="PTHR13887">
    <property type="entry name" value="GLUTATHIONE S-TRANSFERASE KAPPA"/>
    <property type="match status" value="1"/>
</dbReference>
<feature type="chain" id="PRO_5019149487" evidence="5">
    <location>
        <begin position="35"/>
        <end position="261"/>
    </location>
</feature>
<keyword evidence="1 5" id="KW-0732">Signal</keyword>
<dbReference type="Gene3D" id="3.40.30.10">
    <property type="entry name" value="Glutaredoxin"/>
    <property type="match status" value="1"/>
</dbReference>
<dbReference type="GO" id="GO:0016491">
    <property type="term" value="F:oxidoreductase activity"/>
    <property type="evidence" value="ECO:0007669"/>
    <property type="project" value="UniProtKB-KW"/>
</dbReference>
<dbReference type="AlphaFoldDB" id="A0A438AM60"/>
<dbReference type="InterPro" id="IPR036249">
    <property type="entry name" value="Thioredoxin-like_sf"/>
</dbReference>
<dbReference type="PANTHER" id="PTHR13887:SF14">
    <property type="entry name" value="DISULFIDE BOND FORMATION PROTEIN D"/>
    <property type="match status" value="1"/>
</dbReference>
<evidence type="ECO:0000256" key="5">
    <source>
        <dbReference type="SAM" id="SignalP"/>
    </source>
</evidence>
<gene>
    <name evidence="7" type="ORF">EKE94_03980</name>
</gene>
<dbReference type="CDD" id="cd03023">
    <property type="entry name" value="DsbA_Com1_like"/>
    <property type="match status" value="1"/>
</dbReference>
<organism evidence="7 8">
    <name type="scientific">Mesobaculum littorinae</name>
    <dbReference type="NCBI Taxonomy" id="2486419"/>
    <lineage>
        <taxon>Bacteria</taxon>
        <taxon>Pseudomonadati</taxon>
        <taxon>Pseudomonadota</taxon>
        <taxon>Alphaproteobacteria</taxon>
        <taxon>Rhodobacterales</taxon>
        <taxon>Roseobacteraceae</taxon>
        <taxon>Mesobaculum</taxon>
    </lineage>
</organism>
<proteinExistence type="predicted"/>
<keyword evidence="2" id="KW-0560">Oxidoreductase</keyword>
<evidence type="ECO:0000313" key="7">
    <source>
        <dbReference type="EMBL" id="RVV99838.1"/>
    </source>
</evidence>
<reference evidence="7 8" key="1">
    <citation type="submission" date="2018-11" db="EMBL/GenBank/DDBJ databases">
        <title>Mesobaculum littorinae gen. nov., sp. nov., isolated from Littorina scabra that represents a novel genus of the order Rhodobacteraceae.</title>
        <authorList>
            <person name="Li F."/>
        </authorList>
    </citation>
    <scope>NUCLEOTIDE SEQUENCE [LARGE SCALE GENOMIC DNA]</scope>
    <source>
        <strain evidence="7 8">M0103</strain>
    </source>
</reference>
<dbReference type="OrthoDB" id="9780147at2"/>